<dbReference type="PANTHER" id="PTHR30543">
    <property type="entry name" value="CHROMATE REDUCTASE"/>
    <property type="match status" value="1"/>
</dbReference>
<evidence type="ECO:0000313" key="3">
    <source>
        <dbReference type="Proteomes" id="UP001597101"/>
    </source>
</evidence>
<evidence type="ECO:0000313" key="2">
    <source>
        <dbReference type="EMBL" id="MFD0916788.1"/>
    </source>
</evidence>
<dbReference type="SUPFAM" id="SSF52218">
    <property type="entry name" value="Flavoproteins"/>
    <property type="match status" value="1"/>
</dbReference>
<sequence>MSAPKILVIPGSHRASSINAQLGATIVRQLEKDGASATLVSLADYPMPIYDGDWEEENGAPEGAKKLAALMSEHQGVVFVCPEYNASITPLLKNTLDWLSRDVGCKPYAGRAFALASCSPGALGGIRGLSHMRDVFINVGADAIPAQLCVGPAGSAFDDDGNLTNERQISLLQNMSAKLIERAKQFS</sequence>
<comment type="caution">
    <text evidence="2">The sequence shown here is derived from an EMBL/GenBank/DDBJ whole genome shotgun (WGS) entry which is preliminary data.</text>
</comment>
<name>A0ABW3FH38_9HYPH</name>
<protein>
    <submittedName>
        <fullName evidence="2">NADPH-dependent FMN reductase</fullName>
        <ecNumber evidence="2">1.-.-.-</ecNumber>
    </submittedName>
</protein>
<feature type="domain" description="NADPH-dependent FMN reductase-like" evidence="1">
    <location>
        <begin position="4"/>
        <end position="150"/>
    </location>
</feature>
<keyword evidence="3" id="KW-1185">Reference proteome</keyword>
<dbReference type="Proteomes" id="UP001597101">
    <property type="component" value="Unassembled WGS sequence"/>
</dbReference>
<gene>
    <name evidence="2" type="ORF">ACFQ14_10250</name>
</gene>
<dbReference type="PANTHER" id="PTHR30543:SF21">
    <property type="entry name" value="NAD(P)H-DEPENDENT FMN REDUCTASE LOT6"/>
    <property type="match status" value="1"/>
</dbReference>
<proteinExistence type="predicted"/>
<evidence type="ECO:0000259" key="1">
    <source>
        <dbReference type="Pfam" id="PF03358"/>
    </source>
</evidence>
<dbReference type="InterPro" id="IPR029039">
    <property type="entry name" value="Flavoprotein-like_sf"/>
</dbReference>
<organism evidence="2 3">
    <name type="scientific">Pseudahrensia aquimaris</name>
    <dbReference type="NCBI Taxonomy" id="744461"/>
    <lineage>
        <taxon>Bacteria</taxon>
        <taxon>Pseudomonadati</taxon>
        <taxon>Pseudomonadota</taxon>
        <taxon>Alphaproteobacteria</taxon>
        <taxon>Hyphomicrobiales</taxon>
        <taxon>Ahrensiaceae</taxon>
        <taxon>Pseudahrensia</taxon>
    </lineage>
</organism>
<dbReference type="RefSeq" id="WP_377212637.1">
    <property type="nucleotide sequence ID" value="NZ_JBHTJV010000009.1"/>
</dbReference>
<keyword evidence="2" id="KW-0560">Oxidoreductase</keyword>
<dbReference type="EMBL" id="JBHTJV010000009">
    <property type="protein sequence ID" value="MFD0916788.1"/>
    <property type="molecule type" value="Genomic_DNA"/>
</dbReference>
<dbReference type="GO" id="GO:0016491">
    <property type="term" value="F:oxidoreductase activity"/>
    <property type="evidence" value="ECO:0007669"/>
    <property type="project" value="UniProtKB-KW"/>
</dbReference>
<dbReference type="Gene3D" id="3.40.50.360">
    <property type="match status" value="1"/>
</dbReference>
<dbReference type="InterPro" id="IPR005025">
    <property type="entry name" value="FMN_Rdtase-like_dom"/>
</dbReference>
<dbReference type="EC" id="1.-.-.-" evidence="2"/>
<reference evidence="3" key="1">
    <citation type="journal article" date="2019" name="Int. J. Syst. Evol. Microbiol.">
        <title>The Global Catalogue of Microorganisms (GCM) 10K type strain sequencing project: providing services to taxonomists for standard genome sequencing and annotation.</title>
        <authorList>
            <consortium name="The Broad Institute Genomics Platform"/>
            <consortium name="The Broad Institute Genome Sequencing Center for Infectious Disease"/>
            <person name="Wu L."/>
            <person name="Ma J."/>
        </authorList>
    </citation>
    <scope>NUCLEOTIDE SEQUENCE [LARGE SCALE GENOMIC DNA]</scope>
    <source>
        <strain evidence="3">CCUG 60023</strain>
    </source>
</reference>
<dbReference type="Pfam" id="PF03358">
    <property type="entry name" value="FMN_red"/>
    <property type="match status" value="1"/>
</dbReference>
<dbReference type="InterPro" id="IPR050712">
    <property type="entry name" value="NAD(P)H-dep_reductase"/>
</dbReference>
<accession>A0ABW3FH38</accession>